<accession>R2SCZ5</accession>
<feature type="domain" description="Glycoside hydrolase family 2 immunoglobulin-like beta-sandwich" evidence="4">
    <location>
        <begin position="154"/>
        <end position="256"/>
    </location>
</feature>
<dbReference type="Gene3D" id="2.60.40.10">
    <property type="entry name" value="Immunoglobulins"/>
    <property type="match status" value="3"/>
</dbReference>
<proteinExistence type="inferred from homology"/>
<evidence type="ECO:0000256" key="3">
    <source>
        <dbReference type="ARBA" id="ARBA00023295"/>
    </source>
</evidence>
<dbReference type="SUPFAM" id="SSF51445">
    <property type="entry name" value="(Trans)glycosidases"/>
    <property type="match status" value="1"/>
</dbReference>
<dbReference type="InterPro" id="IPR051913">
    <property type="entry name" value="GH2_Domain-Containing"/>
</dbReference>
<keyword evidence="10" id="KW-1185">Reference proteome</keyword>
<dbReference type="InterPro" id="IPR040605">
    <property type="entry name" value="Glyco_hydro2_dom5"/>
</dbReference>
<evidence type="ECO:0000256" key="2">
    <source>
        <dbReference type="ARBA" id="ARBA00022801"/>
    </source>
</evidence>
<dbReference type="Gene3D" id="2.60.120.260">
    <property type="entry name" value="Galactose-binding domain-like"/>
    <property type="match status" value="2"/>
</dbReference>
<feature type="domain" description="Glycoside hydrolase family 2" evidence="8">
    <location>
        <begin position="657"/>
        <end position="758"/>
    </location>
</feature>
<dbReference type="Pfam" id="PF16355">
    <property type="entry name" value="DUF4982"/>
    <property type="match status" value="1"/>
</dbReference>
<dbReference type="GO" id="GO:0005975">
    <property type="term" value="P:carbohydrate metabolic process"/>
    <property type="evidence" value="ECO:0007669"/>
    <property type="project" value="InterPro"/>
</dbReference>
<dbReference type="InterPro" id="IPR023232">
    <property type="entry name" value="Glyco_hydro_2_AS"/>
</dbReference>
<evidence type="ECO:0000259" key="4">
    <source>
        <dbReference type="Pfam" id="PF00703"/>
    </source>
</evidence>
<evidence type="ECO:0000313" key="9">
    <source>
        <dbReference type="EMBL" id="EOH85979.1"/>
    </source>
</evidence>
<dbReference type="Pfam" id="PF02836">
    <property type="entry name" value="Glyco_hydro_2_C"/>
    <property type="match status" value="1"/>
</dbReference>
<dbReference type="InterPro" id="IPR005084">
    <property type="entry name" value="CBM6"/>
</dbReference>
<dbReference type="AlphaFoldDB" id="R2SCZ5"/>
<dbReference type="PATRIC" id="fig|1158606.3.peg.1620"/>
<dbReference type="HOGENOM" id="CLU_006501_0_0_9"/>
<dbReference type="EMBL" id="AJAP01000016">
    <property type="protein sequence ID" value="EOH85979.1"/>
    <property type="molecule type" value="Genomic_DNA"/>
</dbReference>
<dbReference type="InterPro" id="IPR032311">
    <property type="entry name" value="DUF4982"/>
</dbReference>
<evidence type="ECO:0000256" key="1">
    <source>
        <dbReference type="ARBA" id="ARBA00007401"/>
    </source>
</evidence>
<feature type="domain" description="DUF4982" evidence="7">
    <location>
        <begin position="582"/>
        <end position="644"/>
    </location>
</feature>
<dbReference type="InterPro" id="IPR036156">
    <property type="entry name" value="Beta-gal/glucu_dom_sf"/>
</dbReference>
<gene>
    <name evidence="9" type="ORF">UAS_01670</name>
</gene>
<sequence>MQTLFLDNWTFYEAPLCKQFSLTNLKAVAEQFQPVEMPHDWLITDTHNLYRPSEGWYRKEFWLSDCTDSVYYFEFDGIYMDSEIYVNGQRELAWKYGYTPIVFSPKHLQQGNNEIVVRVRHEPPNSRWYSGAGIYRNVWLHQVPKVHIPPQGQYVHTELVTREKNEWLLTLRTEVNNELGIPQDVTLTHRLFAGNQLIQTSQRFLKIVEDQEIIELSMVIEEPHLWSPATPQLYQLETQLMYGEHQEKVRCDVGFRDIHLDSNQGMVINGQPVKIQGVCQHHDLGALGAVANKAAIERQLKILKDMGVNAIRTAHNPFSKEFYQLADRIGFLVQSEFVDMWKHSKNANDYGRFFEEWVEKDVRAWIKRDRNHPCVFMWSIGNEIYDTHGRDDGIETTKQLIELVKKDDPLHNATISFGSNYMLWENTQRVAEYLEAVGYNYAESIYEEHHRKYPNWVIYGSETASVVQSRGVYHFPLSLSMLADDDFQCSALGNSRTSWGAESIEACIINDRDTPFSLGQFIWSGFDYLGEPTPYNTKNAYLGQIDTAGFPKDAYYTFQAAWTDYQKAPMIHIFPYWDFTEGQVIDVRVCSNAPEIELFFNDKSLGRRLNDPLHGEKLLHDWQLNYTPGELKAVAYNEAGQVIAEDVQKSFGDVQELVVKTGRSELQADGQDRLFVEINGIDENGQIVQNANNDITVEVRGAGRLLGLDNGDSTDYTQYQGCHKRLFNGNLLAIIGSTKESGQIEIICRSKGLPAKKVQFVSNETPLLPGTSNYFATVPYEETERALPVRKVILNKEICSDGRIAVKAKCLPENADDQEVTWRLTDEKGIDTDLGEGIPAGNVFFITPKANGNVTVRCGVKNGKNHLDLYASLPLTFTGLKDSKINPYRPVSGGRYSRSNVQLTNGNERGIATLRQGESWVTFDEVDFGRNGSKLLTLSLFPLESNIFSIDIYEGYPAESTARLIDRVEYTKGSIWNTYQEQSYQLSEKFSGTRTITFVFSQKVHLKEFYFEEEAHDFSQTSILEYDWLYGDSYVVTDTGIKQIGNNVTIGFERFDFGKTGAKGIRIQGNAPDATNSIQIKLTQDGQELRYLLDVQQSNTSQAVSLDFDQCLKGQYSVEFIFLPGSNFNFASFCFY</sequence>
<dbReference type="InterPro" id="IPR008979">
    <property type="entry name" value="Galactose-bd-like_sf"/>
</dbReference>
<evidence type="ECO:0000259" key="7">
    <source>
        <dbReference type="Pfam" id="PF16355"/>
    </source>
</evidence>
<dbReference type="GO" id="GO:0004553">
    <property type="term" value="F:hydrolase activity, hydrolyzing O-glycosyl compounds"/>
    <property type="evidence" value="ECO:0007669"/>
    <property type="project" value="InterPro"/>
</dbReference>
<dbReference type="Proteomes" id="UP000013777">
    <property type="component" value="Unassembled WGS sequence"/>
</dbReference>
<dbReference type="Gene3D" id="3.20.20.80">
    <property type="entry name" value="Glycosidases"/>
    <property type="match status" value="1"/>
</dbReference>
<dbReference type="PROSITE" id="PS00608">
    <property type="entry name" value="GLYCOSYL_HYDROL_F2_2"/>
    <property type="match status" value="1"/>
</dbReference>
<dbReference type="Pfam" id="PF03422">
    <property type="entry name" value="CBM_6"/>
    <property type="match status" value="1"/>
</dbReference>
<dbReference type="InterPro" id="IPR006103">
    <property type="entry name" value="Glyco_hydro_2_cat"/>
</dbReference>
<reference evidence="9 10" key="1">
    <citation type="submission" date="2013-02" db="EMBL/GenBank/DDBJ databases">
        <title>The Genome Sequence of Enterococcus asini ATCC_700915.</title>
        <authorList>
            <consortium name="The Broad Institute Genome Sequencing Platform"/>
            <consortium name="The Broad Institute Genome Sequencing Center for Infectious Disease"/>
            <person name="Earl A.M."/>
            <person name="Gilmore M.S."/>
            <person name="Lebreton F."/>
            <person name="Walker B."/>
            <person name="Young S.K."/>
            <person name="Zeng Q."/>
            <person name="Gargeya S."/>
            <person name="Fitzgerald M."/>
            <person name="Haas B."/>
            <person name="Abouelleil A."/>
            <person name="Alvarado L."/>
            <person name="Arachchi H.M."/>
            <person name="Berlin A.M."/>
            <person name="Chapman S.B."/>
            <person name="Dewar J."/>
            <person name="Goldberg J."/>
            <person name="Griggs A."/>
            <person name="Gujja S."/>
            <person name="Hansen M."/>
            <person name="Howarth C."/>
            <person name="Imamovic A."/>
            <person name="Larimer J."/>
            <person name="McCowan C."/>
            <person name="Murphy C."/>
            <person name="Neiman D."/>
            <person name="Pearson M."/>
            <person name="Priest M."/>
            <person name="Roberts A."/>
            <person name="Saif S."/>
            <person name="Shea T."/>
            <person name="Sisk P."/>
            <person name="Sykes S."/>
            <person name="Wortman J."/>
            <person name="Nusbaum C."/>
            <person name="Birren B."/>
        </authorList>
    </citation>
    <scope>NUCLEOTIDE SEQUENCE [LARGE SCALE GENOMIC DNA]</scope>
    <source>
        <strain evidence="9 10">ATCC 700915</strain>
    </source>
</reference>
<dbReference type="OrthoDB" id="9762066at2"/>
<keyword evidence="3" id="KW-0326">Glycosidase</keyword>
<protein>
    <submittedName>
        <fullName evidence="9">Uncharacterized protein</fullName>
    </submittedName>
</protein>
<dbReference type="PRINTS" id="PR00132">
    <property type="entry name" value="GLHYDRLASE2"/>
</dbReference>
<dbReference type="InterPro" id="IPR006101">
    <property type="entry name" value="Glyco_hydro_2"/>
</dbReference>
<dbReference type="Pfam" id="PF18565">
    <property type="entry name" value="Glyco_hydro2_C5"/>
    <property type="match status" value="1"/>
</dbReference>
<dbReference type="PANTHER" id="PTHR42732:SF1">
    <property type="entry name" value="BETA-MANNOSIDASE"/>
    <property type="match status" value="1"/>
</dbReference>
<evidence type="ECO:0000259" key="8">
    <source>
        <dbReference type="Pfam" id="PF18565"/>
    </source>
</evidence>
<dbReference type="InterPro" id="IPR013783">
    <property type="entry name" value="Ig-like_fold"/>
</dbReference>
<dbReference type="Pfam" id="PF00703">
    <property type="entry name" value="Glyco_hydro_2"/>
    <property type="match status" value="1"/>
</dbReference>
<keyword evidence="2" id="KW-0378">Hydrolase</keyword>
<dbReference type="InterPro" id="IPR006102">
    <property type="entry name" value="Ig-like_GH2"/>
</dbReference>
<name>R2SCZ5_9ENTE</name>
<dbReference type="GeneID" id="78365100"/>
<dbReference type="SUPFAM" id="SSF49303">
    <property type="entry name" value="beta-Galactosidase/glucuronidase domain"/>
    <property type="match status" value="1"/>
</dbReference>
<dbReference type="STRING" id="57732.RU94_GL001933"/>
<dbReference type="RefSeq" id="WP_010754302.1">
    <property type="nucleotide sequence ID" value="NZ_ASVU01000001.1"/>
</dbReference>
<feature type="domain" description="CBM6" evidence="6">
    <location>
        <begin position="907"/>
        <end position="1012"/>
    </location>
</feature>
<evidence type="ECO:0000259" key="5">
    <source>
        <dbReference type="Pfam" id="PF02836"/>
    </source>
</evidence>
<dbReference type="PANTHER" id="PTHR42732">
    <property type="entry name" value="BETA-GALACTOSIDASE"/>
    <property type="match status" value="1"/>
</dbReference>
<evidence type="ECO:0000259" key="6">
    <source>
        <dbReference type="Pfam" id="PF03422"/>
    </source>
</evidence>
<dbReference type="InterPro" id="IPR017853">
    <property type="entry name" value="GH"/>
</dbReference>
<dbReference type="eggNOG" id="COG3250">
    <property type="taxonomic scope" value="Bacteria"/>
</dbReference>
<organism evidence="9 10">
    <name type="scientific">Enterococcus asini ATCC 700915</name>
    <dbReference type="NCBI Taxonomy" id="1158606"/>
    <lineage>
        <taxon>Bacteria</taxon>
        <taxon>Bacillati</taxon>
        <taxon>Bacillota</taxon>
        <taxon>Bacilli</taxon>
        <taxon>Lactobacillales</taxon>
        <taxon>Enterococcaceae</taxon>
        <taxon>Enterococcus</taxon>
    </lineage>
</organism>
<comment type="similarity">
    <text evidence="1">Belongs to the glycosyl hydrolase 2 family.</text>
</comment>
<dbReference type="GO" id="GO:0030246">
    <property type="term" value="F:carbohydrate binding"/>
    <property type="evidence" value="ECO:0007669"/>
    <property type="project" value="InterPro"/>
</dbReference>
<comment type="caution">
    <text evidence="9">The sequence shown here is derived from an EMBL/GenBank/DDBJ whole genome shotgun (WGS) entry which is preliminary data.</text>
</comment>
<feature type="domain" description="Glycoside hydrolase family 2 catalytic" evidence="5">
    <location>
        <begin position="264"/>
        <end position="411"/>
    </location>
</feature>
<dbReference type="SUPFAM" id="SSF49785">
    <property type="entry name" value="Galactose-binding domain-like"/>
    <property type="match status" value="1"/>
</dbReference>
<evidence type="ECO:0000313" key="10">
    <source>
        <dbReference type="Proteomes" id="UP000013777"/>
    </source>
</evidence>